<dbReference type="SUPFAM" id="SSF52540">
    <property type="entry name" value="P-loop containing nucleoside triphosphate hydrolases"/>
    <property type="match status" value="1"/>
</dbReference>
<name>A0A1L7N0Q0_9CAUD</name>
<evidence type="ECO:0000256" key="1">
    <source>
        <dbReference type="SAM" id="Coils"/>
    </source>
</evidence>
<proteinExistence type="predicted"/>
<organism evidence="2 3">
    <name type="scientific">Ralstonia phage RP12</name>
    <dbReference type="NCBI Taxonomy" id="1923889"/>
    <lineage>
        <taxon>Viruses</taxon>
        <taxon>Duplodnaviria</taxon>
        <taxon>Heunggongvirae</taxon>
        <taxon>Uroviricota</taxon>
        <taxon>Caudoviricetes</taxon>
        <taxon>Chimalliviridae</taxon>
        <taxon>Ripduovirus</taxon>
        <taxon>Ripduovirus RP12</taxon>
    </lineage>
</organism>
<accession>A0A1L7N0Q0</accession>
<dbReference type="OrthoDB" id="1903at10239"/>
<protein>
    <submittedName>
        <fullName evidence="2">Putative SbcC-ATPase</fullName>
    </submittedName>
</protein>
<dbReference type="KEGG" id="vg:40074464"/>
<evidence type="ECO:0000313" key="2">
    <source>
        <dbReference type="EMBL" id="BAW19043.1"/>
    </source>
</evidence>
<dbReference type="Gene3D" id="3.40.50.300">
    <property type="entry name" value="P-loop containing nucleotide triphosphate hydrolases"/>
    <property type="match status" value="2"/>
</dbReference>
<evidence type="ECO:0000313" key="3">
    <source>
        <dbReference type="Proteomes" id="UP000222831"/>
    </source>
</evidence>
<dbReference type="PANTHER" id="PTHR32114:SF2">
    <property type="entry name" value="ABC TRANSPORTER ABCH.3"/>
    <property type="match status" value="1"/>
</dbReference>
<dbReference type="InterPro" id="IPR027417">
    <property type="entry name" value="P-loop_NTPase"/>
</dbReference>
<feature type="coiled-coil region" evidence="1">
    <location>
        <begin position="628"/>
        <end position="655"/>
    </location>
</feature>
<keyword evidence="3" id="KW-1185">Reference proteome</keyword>
<sequence length="830" mass="94631">MKILELELDLYKRLTKVAHIRHFKLTLKEIVQLILGTNGSGKSSILYELSPLPANHKAYHKGGKKRVLIAHQNKMYELISDFANGQDHYFYVDGENLNTGRTVTIQKELVKEHFGITFETHELLLGYEQFSKMSPARRRELFTMLCVVDYTYAIKLYQKIQVAMRDDVGTLKNLKKRLVTETANALKDEEITGLRVRLAELNRESQAMYMLRNANAQTTFDARTVAEAAKKTIDDLLQKFRSVRSILRDKCWITPDEYQEDIDSLRAELHGIEGVYARASEEFIKASSEVEQVSGLEAEDVTKLQDEIIASNKKAQSLLETRKRPLEGFKPLAASQSMELVYESLYSVLTELPADPEGQMSSQALSEVSERLRLVEMSISANREKLSGLEHREKHLVDLASSEDINCPKCEHSFKMGYSVGEHESIKTRIAAGRNHIEALGKEAAALKEQQERLSNYASLYKEYVRITRNSPELQPLWDLIVEEDALRRSPQHALTLIELVRSDLRIEMQVNAIYEKIATDDHRLKLAQYAQSEAIKTKKQRLEQLEQEIGRLSKQKVWVQGRLSDLVRTQQQIKHMYEVGDRMAKAKEEFTKASYAIIDAVKNEIIDEALAETHREIATLSTRIHSIDQHETLINDLKQQIQNHEKSEKAYKALADALSPTDGLIAEGMLGFIRNYVARMNALIAKVWTYKMEVHDCSTEDDSAELNYKFPVTIGNDPEPVPDVADSSSGQEEMLNLAFRVVAAQCLGLDKGPLPLDEFGKTFDESHREAATNVVRQLIEQLSFSQLFMISHYESSYGAFYNAQMSVIDKRNITVPVNRRYNEFTELAA</sequence>
<dbReference type="EMBL" id="AP017924">
    <property type="protein sequence ID" value="BAW19043.1"/>
    <property type="molecule type" value="Genomic_DNA"/>
</dbReference>
<dbReference type="RefSeq" id="YP_009598762.1">
    <property type="nucleotide sequence ID" value="NC_041911.1"/>
</dbReference>
<dbReference type="Proteomes" id="UP000222831">
    <property type="component" value="Segment"/>
</dbReference>
<dbReference type="GeneID" id="40074464"/>
<dbReference type="PANTHER" id="PTHR32114">
    <property type="entry name" value="ABC TRANSPORTER ABCH.3"/>
    <property type="match status" value="1"/>
</dbReference>
<reference evidence="2 3" key="1">
    <citation type="submission" date="2016-12" db="EMBL/GenBank/DDBJ databases">
        <title>Characterization of two jumbo phages RP12 and RP31 infecting the phytopathogen Ralstonia solanacearum.</title>
        <authorList>
            <person name="Kawasaki T."/>
            <person name="Yoshikawa G."/>
            <person name="Ogata H."/>
            <person name="Yamada T."/>
        </authorList>
    </citation>
    <scope>NUCLEOTIDE SEQUENCE [LARGE SCALE GENOMIC DNA]</scope>
    <source>
        <strain evidence="2 3">RP12</strain>
    </source>
</reference>
<keyword evidence="1" id="KW-0175">Coiled coil</keyword>